<sequence>MSIFQLRLKLELLTHGRMTLVSVYKQGYCLRHKRGDDPLVELEEGGMLFAA</sequence>
<dbReference type="RefSeq" id="WP_163968123.1">
    <property type="nucleotide sequence ID" value="NZ_JAAIVB010000078.1"/>
</dbReference>
<accession>A0A6B3SXE2</accession>
<dbReference type="EMBL" id="JAAIVB010000078">
    <property type="protein sequence ID" value="NEX64215.1"/>
    <property type="molecule type" value="Genomic_DNA"/>
</dbReference>
<gene>
    <name evidence="1" type="ORF">G3574_24295</name>
</gene>
<dbReference type="Proteomes" id="UP000482155">
    <property type="component" value="Unassembled WGS sequence"/>
</dbReference>
<name>A0A6B3SXE2_9BURK</name>
<comment type="caution">
    <text evidence="1">The sequence shown here is derived from an EMBL/GenBank/DDBJ whole genome shotgun (WGS) entry which is preliminary data.</text>
</comment>
<protein>
    <submittedName>
        <fullName evidence="1">Uncharacterized protein</fullName>
    </submittedName>
</protein>
<proteinExistence type="predicted"/>
<keyword evidence="2" id="KW-1185">Reference proteome</keyword>
<organism evidence="1 2">
    <name type="scientific">Noviherbaspirillum galbum</name>
    <dbReference type="NCBI Taxonomy" id="2709383"/>
    <lineage>
        <taxon>Bacteria</taxon>
        <taxon>Pseudomonadati</taxon>
        <taxon>Pseudomonadota</taxon>
        <taxon>Betaproteobacteria</taxon>
        <taxon>Burkholderiales</taxon>
        <taxon>Oxalobacteraceae</taxon>
        <taxon>Noviherbaspirillum</taxon>
    </lineage>
</organism>
<reference evidence="1 2" key="1">
    <citation type="submission" date="2020-02" db="EMBL/GenBank/DDBJ databases">
        <authorList>
            <person name="Kim M.K."/>
        </authorList>
    </citation>
    <scope>NUCLEOTIDE SEQUENCE [LARGE SCALE GENOMIC DNA]</scope>
    <source>
        <strain evidence="1 2">17J57-3</strain>
    </source>
</reference>
<evidence type="ECO:0000313" key="2">
    <source>
        <dbReference type="Proteomes" id="UP000482155"/>
    </source>
</evidence>
<evidence type="ECO:0000313" key="1">
    <source>
        <dbReference type="EMBL" id="NEX64215.1"/>
    </source>
</evidence>
<dbReference type="AlphaFoldDB" id="A0A6B3SXE2"/>